<dbReference type="Proteomes" id="UP000499080">
    <property type="component" value="Unassembled WGS sequence"/>
</dbReference>
<evidence type="ECO:0008006" key="3">
    <source>
        <dbReference type="Google" id="ProtNLM"/>
    </source>
</evidence>
<name>A0A4Y2HDQ9_ARAVE</name>
<dbReference type="GO" id="GO:0003676">
    <property type="term" value="F:nucleic acid binding"/>
    <property type="evidence" value="ECO:0007669"/>
    <property type="project" value="InterPro"/>
</dbReference>
<sequence length="97" mass="11244">MAAPLEVCTKEDQRSYSSGWRVSKIQKFIVDYHRNMGCVHYHVKMCFCGSRSLLLHDNARTHTAHHTIETTKKIKFSLLEHLPYSPDLSPFDSLVPR</sequence>
<organism evidence="1 2">
    <name type="scientific">Araneus ventricosus</name>
    <name type="common">Orbweaver spider</name>
    <name type="synonym">Epeira ventricosa</name>
    <dbReference type="NCBI Taxonomy" id="182803"/>
    <lineage>
        <taxon>Eukaryota</taxon>
        <taxon>Metazoa</taxon>
        <taxon>Ecdysozoa</taxon>
        <taxon>Arthropoda</taxon>
        <taxon>Chelicerata</taxon>
        <taxon>Arachnida</taxon>
        <taxon>Araneae</taxon>
        <taxon>Araneomorphae</taxon>
        <taxon>Entelegynae</taxon>
        <taxon>Araneoidea</taxon>
        <taxon>Araneidae</taxon>
        <taxon>Araneus</taxon>
    </lineage>
</organism>
<dbReference type="OrthoDB" id="10017160at2759"/>
<dbReference type="Gene3D" id="3.30.420.10">
    <property type="entry name" value="Ribonuclease H-like superfamily/Ribonuclease H"/>
    <property type="match status" value="1"/>
</dbReference>
<proteinExistence type="predicted"/>
<keyword evidence="2" id="KW-1185">Reference proteome</keyword>
<reference evidence="1 2" key="1">
    <citation type="journal article" date="2019" name="Sci. Rep.">
        <title>Orb-weaving spider Araneus ventricosus genome elucidates the spidroin gene catalogue.</title>
        <authorList>
            <person name="Kono N."/>
            <person name="Nakamura H."/>
            <person name="Ohtoshi R."/>
            <person name="Moran D.A.P."/>
            <person name="Shinohara A."/>
            <person name="Yoshida Y."/>
            <person name="Fujiwara M."/>
            <person name="Mori M."/>
            <person name="Tomita M."/>
            <person name="Arakawa K."/>
        </authorList>
    </citation>
    <scope>NUCLEOTIDE SEQUENCE [LARGE SCALE GENOMIC DNA]</scope>
</reference>
<dbReference type="AlphaFoldDB" id="A0A4Y2HDQ9"/>
<dbReference type="InterPro" id="IPR036397">
    <property type="entry name" value="RNaseH_sf"/>
</dbReference>
<evidence type="ECO:0000313" key="1">
    <source>
        <dbReference type="EMBL" id="GBM63437.1"/>
    </source>
</evidence>
<gene>
    <name evidence="1" type="ORF">AVEN_166530_1</name>
</gene>
<evidence type="ECO:0000313" key="2">
    <source>
        <dbReference type="Proteomes" id="UP000499080"/>
    </source>
</evidence>
<comment type="caution">
    <text evidence="1">The sequence shown here is derived from an EMBL/GenBank/DDBJ whole genome shotgun (WGS) entry which is preliminary data.</text>
</comment>
<dbReference type="EMBL" id="BGPR01001868">
    <property type="protein sequence ID" value="GBM63437.1"/>
    <property type="molecule type" value="Genomic_DNA"/>
</dbReference>
<protein>
    <recommendedName>
        <fullName evidence="3">Histone-lysine N-methyltransferase SETMAR</fullName>
    </recommendedName>
</protein>
<accession>A0A4Y2HDQ9</accession>